<organism evidence="3 4">
    <name type="scientific">Austropuccinia psidii MF-1</name>
    <dbReference type="NCBI Taxonomy" id="1389203"/>
    <lineage>
        <taxon>Eukaryota</taxon>
        <taxon>Fungi</taxon>
        <taxon>Dikarya</taxon>
        <taxon>Basidiomycota</taxon>
        <taxon>Pucciniomycotina</taxon>
        <taxon>Pucciniomycetes</taxon>
        <taxon>Pucciniales</taxon>
        <taxon>Sphaerophragmiaceae</taxon>
        <taxon>Austropuccinia</taxon>
    </lineage>
</organism>
<sequence>MLSFSTYLLVRARSETEAKDSCLLASKNQQAAFSAQFFYINLTLFFRRCPRSYLLTQLLLALIANAAVAAQPSDKRPLNPTPSWNSLSAVDPKTHSNHAETHTSRNGGLTPAGVAAVILGMLLLLVGCCFVVLLFSVRKRRQENAKILWLDHSKPCTRAEIADDLPPPFEEYTVVSNPDRKTLEVDEKKLSLPIEVTQSDEAVDDGTEAVCISKTTKLASRPGTMSSSTPTANSFADINNSRFTGSHMTRSSKAPSSHFSTFSTKFLQWHRSLTFSSQCGTPQYVVSDDPPLDGSEKNPAQQAAVPSSPKPAWLPKPRALSVISFSHLPTRFSCFFSKTGDGSIPPLPELPSGMGKIGISKVPTI</sequence>
<evidence type="ECO:0000313" key="4">
    <source>
        <dbReference type="Proteomes" id="UP000765509"/>
    </source>
</evidence>
<keyword evidence="2" id="KW-0812">Transmembrane</keyword>
<feature type="transmembrane region" description="Helical" evidence="2">
    <location>
        <begin position="114"/>
        <end position="137"/>
    </location>
</feature>
<protein>
    <submittedName>
        <fullName evidence="3">Uncharacterized protein</fullName>
    </submittedName>
</protein>
<dbReference type="AlphaFoldDB" id="A0A9Q3GX40"/>
<keyword evidence="2" id="KW-1133">Transmembrane helix</keyword>
<dbReference type="EMBL" id="AVOT02007262">
    <property type="protein sequence ID" value="MBW0483518.1"/>
    <property type="molecule type" value="Genomic_DNA"/>
</dbReference>
<keyword evidence="4" id="KW-1185">Reference proteome</keyword>
<dbReference type="Proteomes" id="UP000765509">
    <property type="component" value="Unassembled WGS sequence"/>
</dbReference>
<proteinExistence type="predicted"/>
<name>A0A9Q3GX40_9BASI</name>
<gene>
    <name evidence="3" type="ORF">O181_023233</name>
</gene>
<feature type="region of interest" description="Disordered" evidence="1">
    <location>
        <begin position="72"/>
        <end position="106"/>
    </location>
</feature>
<comment type="caution">
    <text evidence="3">The sequence shown here is derived from an EMBL/GenBank/DDBJ whole genome shotgun (WGS) entry which is preliminary data.</text>
</comment>
<evidence type="ECO:0000256" key="1">
    <source>
        <dbReference type="SAM" id="MobiDB-lite"/>
    </source>
</evidence>
<keyword evidence="2" id="KW-0472">Membrane</keyword>
<accession>A0A9Q3GX40</accession>
<feature type="compositionally biased region" description="Basic and acidic residues" evidence="1">
    <location>
        <begin position="92"/>
        <end position="103"/>
    </location>
</feature>
<reference evidence="3" key="1">
    <citation type="submission" date="2021-03" db="EMBL/GenBank/DDBJ databases">
        <title>Draft genome sequence of rust myrtle Austropuccinia psidii MF-1, a brazilian biotype.</title>
        <authorList>
            <person name="Quecine M.C."/>
            <person name="Pachon D.M.R."/>
            <person name="Bonatelli M.L."/>
            <person name="Correr F.H."/>
            <person name="Franceschini L.M."/>
            <person name="Leite T.F."/>
            <person name="Margarido G.R.A."/>
            <person name="Almeida C.A."/>
            <person name="Ferrarezi J.A."/>
            <person name="Labate C.A."/>
        </authorList>
    </citation>
    <scope>NUCLEOTIDE SEQUENCE</scope>
    <source>
        <strain evidence="3">MF-1</strain>
    </source>
</reference>
<evidence type="ECO:0000256" key="2">
    <source>
        <dbReference type="SAM" id="Phobius"/>
    </source>
</evidence>
<evidence type="ECO:0000313" key="3">
    <source>
        <dbReference type="EMBL" id="MBW0483518.1"/>
    </source>
</evidence>
<feature type="region of interest" description="Disordered" evidence="1">
    <location>
        <begin position="284"/>
        <end position="312"/>
    </location>
</feature>